<dbReference type="InterPro" id="IPR012340">
    <property type="entry name" value="NA-bd_OB-fold"/>
</dbReference>
<comment type="caution">
    <text evidence="7">The sequence shown here is derived from an EMBL/GenBank/DDBJ whole genome shotgun (WGS) entry which is preliminary data.</text>
</comment>
<dbReference type="Pfam" id="PF01957">
    <property type="entry name" value="NfeD"/>
    <property type="match status" value="1"/>
</dbReference>
<dbReference type="OrthoDB" id="9792945at2"/>
<evidence type="ECO:0000256" key="4">
    <source>
        <dbReference type="ARBA" id="ARBA00023136"/>
    </source>
</evidence>
<dbReference type="GO" id="GO:0005886">
    <property type="term" value="C:plasma membrane"/>
    <property type="evidence" value="ECO:0007669"/>
    <property type="project" value="TreeGrafter"/>
</dbReference>
<name>A0A837D630_9PSEU</name>
<organism evidence="7 8">
    <name type="scientific">Saccharomonospora viridis</name>
    <dbReference type="NCBI Taxonomy" id="1852"/>
    <lineage>
        <taxon>Bacteria</taxon>
        <taxon>Bacillati</taxon>
        <taxon>Actinomycetota</taxon>
        <taxon>Actinomycetes</taxon>
        <taxon>Pseudonocardiales</taxon>
        <taxon>Pseudonocardiaceae</taxon>
        <taxon>Saccharomonospora</taxon>
    </lineage>
</organism>
<dbReference type="PANTHER" id="PTHR33507">
    <property type="entry name" value="INNER MEMBRANE PROTEIN YBBJ"/>
    <property type="match status" value="1"/>
</dbReference>
<keyword evidence="4 5" id="KW-0472">Membrane</keyword>
<evidence type="ECO:0000256" key="3">
    <source>
        <dbReference type="ARBA" id="ARBA00022989"/>
    </source>
</evidence>
<feature type="domain" description="NfeD-like C-terminal" evidence="6">
    <location>
        <begin position="83"/>
        <end position="139"/>
    </location>
</feature>
<sequence length="143" mass="14513">MTPAIIWLIVGVALIAAEVLSGDFVLVMLGLGALAGAGSTLISDNPIIHVIVFAVASTALIVLARPALKRHFLTGPNVRMNTEALLGTQAVTVSTVTSTGGQVKLAGEIWSARSIAEGEVIEPDTTVTVVEISGATAVVSATP</sequence>
<dbReference type="OMA" id="AMPEFGM"/>
<dbReference type="Proteomes" id="UP000030848">
    <property type="component" value="Unassembled WGS sequence"/>
</dbReference>
<accession>A0A837D630</accession>
<dbReference type="InterPro" id="IPR002810">
    <property type="entry name" value="NfeD-like_C"/>
</dbReference>
<protein>
    <submittedName>
        <fullName evidence="7">Membrane protein</fullName>
    </submittedName>
</protein>
<evidence type="ECO:0000313" key="8">
    <source>
        <dbReference type="Proteomes" id="UP000030848"/>
    </source>
</evidence>
<dbReference type="RefSeq" id="WP_015786310.1">
    <property type="nucleotide sequence ID" value="NZ_CALJZO010000043.1"/>
</dbReference>
<dbReference type="PANTHER" id="PTHR33507:SF3">
    <property type="entry name" value="INNER MEMBRANE PROTEIN YBBJ"/>
    <property type="match status" value="1"/>
</dbReference>
<proteinExistence type="predicted"/>
<evidence type="ECO:0000259" key="6">
    <source>
        <dbReference type="Pfam" id="PF01957"/>
    </source>
</evidence>
<dbReference type="InterPro" id="IPR052165">
    <property type="entry name" value="Membrane_assoc_protease"/>
</dbReference>
<dbReference type="EMBL" id="JRZE01000006">
    <property type="protein sequence ID" value="KHF43223.1"/>
    <property type="molecule type" value="Genomic_DNA"/>
</dbReference>
<keyword evidence="2 5" id="KW-0812">Transmembrane</keyword>
<feature type="transmembrane region" description="Helical" evidence="5">
    <location>
        <begin position="45"/>
        <end position="64"/>
    </location>
</feature>
<reference evidence="7 8" key="1">
    <citation type="submission" date="2014-10" db="EMBL/GenBank/DDBJ databases">
        <title>Genome sequence of Micropolyspora internatus JCM3315.</title>
        <authorList>
            <person name="Shin S.-K."/>
            <person name="Yi H."/>
        </authorList>
    </citation>
    <scope>NUCLEOTIDE SEQUENCE [LARGE SCALE GENOMIC DNA]</scope>
    <source>
        <strain evidence="7 8">JCM 3315</strain>
    </source>
</reference>
<comment type="subcellular location">
    <subcellularLocation>
        <location evidence="1">Membrane</location>
        <topology evidence="1">Multi-pass membrane protein</topology>
    </subcellularLocation>
</comment>
<evidence type="ECO:0000256" key="2">
    <source>
        <dbReference type="ARBA" id="ARBA00022692"/>
    </source>
</evidence>
<evidence type="ECO:0000256" key="5">
    <source>
        <dbReference type="SAM" id="Phobius"/>
    </source>
</evidence>
<evidence type="ECO:0000313" key="7">
    <source>
        <dbReference type="EMBL" id="KHF43223.1"/>
    </source>
</evidence>
<keyword evidence="3 5" id="KW-1133">Transmembrane helix</keyword>
<dbReference type="SUPFAM" id="SSF141322">
    <property type="entry name" value="NfeD domain-like"/>
    <property type="match status" value="1"/>
</dbReference>
<dbReference type="Gene3D" id="2.40.50.140">
    <property type="entry name" value="Nucleic acid-binding proteins"/>
    <property type="match status" value="1"/>
</dbReference>
<gene>
    <name evidence="7" type="ORF">MINT15_34250</name>
</gene>
<evidence type="ECO:0000256" key="1">
    <source>
        <dbReference type="ARBA" id="ARBA00004141"/>
    </source>
</evidence>
<dbReference type="AlphaFoldDB" id="A0A837D630"/>